<keyword evidence="5 9" id="KW-0812">Transmembrane</keyword>
<evidence type="ECO:0000256" key="9">
    <source>
        <dbReference type="SAM" id="Phobius"/>
    </source>
</evidence>
<comment type="pathway">
    <text evidence="2">Glycolipid biosynthesis; glycosylphosphatidylinositol-anchor biosynthesis.</text>
</comment>
<dbReference type="GO" id="GO:0016255">
    <property type="term" value="P:attachment of GPI anchor to protein"/>
    <property type="evidence" value="ECO:0007669"/>
    <property type="project" value="InterPro"/>
</dbReference>
<dbReference type="GO" id="GO:0006506">
    <property type="term" value="P:GPI anchor biosynthetic process"/>
    <property type="evidence" value="ECO:0007669"/>
    <property type="project" value="UniProtKB-UniPathway"/>
</dbReference>
<keyword evidence="6" id="KW-0256">Endoplasmic reticulum</keyword>
<evidence type="ECO:0000256" key="3">
    <source>
        <dbReference type="ARBA" id="ARBA00010026"/>
    </source>
</evidence>
<dbReference type="UniPathway" id="UPA00196"/>
<accession>A0A8H3YDH6</accession>
<evidence type="ECO:0000256" key="4">
    <source>
        <dbReference type="ARBA" id="ARBA00022502"/>
    </source>
</evidence>
<evidence type="ECO:0000256" key="6">
    <source>
        <dbReference type="ARBA" id="ARBA00022824"/>
    </source>
</evidence>
<name>A0A8H3YDH6_9TREE</name>
<evidence type="ECO:0000313" key="11">
    <source>
        <dbReference type="Proteomes" id="UP000620104"/>
    </source>
</evidence>
<dbReference type="EMBL" id="BLZA01000011">
    <property type="protein sequence ID" value="GHJ85329.1"/>
    <property type="molecule type" value="Genomic_DNA"/>
</dbReference>
<evidence type="ECO:0000256" key="2">
    <source>
        <dbReference type="ARBA" id="ARBA00004687"/>
    </source>
</evidence>
<dbReference type="Proteomes" id="UP000620104">
    <property type="component" value="Unassembled WGS sequence"/>
</dbReference>
<keyword evidence="8 9" id="KW-0472">Membrane</keyword>
<dbReference type="InterPro" id="IPR009600">
    <property type="entry name" value="PIG-U"/>
</dbReference>
<evidence type="ECO:0000256" key="1">
    <source>
        <dbReference type="ARBA" id="ARBA00004477"/>
    </source>
</evidence>
<keyword evidence="4" id="KW-0337">GPI-anchor biosynthesis</keyword>
<comment type="similarity">
    <text evidence="3">Belongs to the PIGU family.</text>
</comment>
<organism evidence="10 11">
    <name type="scientific">Naganishia liquefaciens</name>
    <dbReference type="NCBI Taxonomy" id="104408"/>
    <lineage>
        <taxon>Eukaryota</taxon>
        <taxon>Fungi</taxon>
        <taxon>Dikarya</taxon>
        <taxon>Basidiomycota</taxon>
        <taxon>Agaricomycotina</taxon>
        <taxon>Tremellomycetes</taxon>
        <taxon>Filobasidiales</taxon>
        <taxon>Filobasidiaceae</taxon>
        <taxon>Naganishia</taxon>
    </lineage>
</organism>
<comment type="subcellular location">
    <subcellularLocation>
        <location evidence="1">Endoplasmic reticulum membrane</location>
        <topology evidence="1">Multi-pass membrane protein</topology>
    </subcellularLocation>
</comment>
<keyword evidence="11" id="KW-1185">Reference proteome</keyword>
<evidence type="ECO:0000313" key="10">
    <source>
        <dbReference type="EMBL" id="GHJ85329.1"/>
    </source>
</evidence>
<dbReference type="GO" id="GO:0042765">
    <property type="term" value="C:GPI-anchor transamidase complex"/>
    <property type="evidence" value="ECO:0007669"/>
    <property type="project" value="InterPro"/>
</dbReference>
<reference evidence="10" key="1">
    <citation type="submission" date="2020-07" db="EMBL/GenBank/DDBJ databases">
        <title>Draft Genome Sequence of a Deep-Sea Yeast, Naganishia (Cryptococcus) liquefaciens strain N6.</title>
        <authorList>
            <person name="Han Y.W."/>
            <person name="Kajitani R."/>
            <person name="Morimoto H."/>
            <person name="Parhat M."/>
            <person name="Tsubouchi H."/>
            <person name="Bakenova O."/>
            <person name="Ogata M."/>
            <person name="Argunhan B."/>
            <person name="Aoki R."/>
            <person name="Kajiwara S."/>
            <person name="Itoh T."/>
            <person name="Iwasaki H."/>
        </authorList>
    </citation>
    <scope>NUCLEOTIDE SEQUENCE</scope>
    <source>
        <strain evidence="10">N6</strain>
    </source>
</reference>
<comment type="caution">
    <text evidence="10">The sequence shown here is derived from an EMBL/GenBank/DDBJ whole genome shotgun (WGS) entry which is preliminary data.</text>
</comment>
<dbReference type="AlphaFoldDB" id="A0A8H3YDH6"/>
<proteinExistence type="inferred from homology"/>
<protein>
    <submittedName>
        <fullName evidence="10">Uncharacterized protein</fullName>
    </submittedName>
</protein>
<keyword evidence="7 9" id="KW-1133">Transmembrane helix</keyword>
<feature type="transmembrane region" description="Helical" evidence="9">
    <location>
        <begin position="227"/>
        <end position="247"/>
    </location>
</feature>
<sequence>MRESSPADPTPWKRIPIFAAVGFRLALFAFSSLPDALENRIELSTPLTSLRRLKEGVYLHQHGLNPYEGSTFHHSPLYLAVFNTVIDSSPRVATALLWTLTDFVAAKALQSIWRARKLRERQSSSNRGRKWLRDGWQYHIMTLYLFNPYTIATCLARSTTSIDTALTFLSIAHAAQGRAALAMFFLSLATHTQLYPLLLVAPICLVLLLSADHSMSKARIHAGPENYYAIASWTAMFLAFMALHYGLGFITVGSNDFVRQTWGTILTVSDLTPNVGLSWYFFTEMFDHFRTFFTGIFQLHILVYVAPICIRLRHQPLMATVILSGVISIFKSYPTLGDSVVWLGLLGCFPDIWDSLRHPLLTAALFLYSSLLLPILLELWLVSATGNANFMYAATMVHSLGCGLGVLDMLGAALRNEVAERTCLLLDAEDQEKIHLSGDTLKLKGGPSELKNAKSILENRNLIVVQYTTLDD</sequence>
<gene>
    <name evidence="10" type="ORF">NliqN6_1731</name>
</gene>
<feature type="transmembrane region" description="Helical" evidence="9">
    <location>
        <begin position="194"/>
        <end position="215"/>
    </location>
</feature>
<dbReference type="PANTHER" id="PTHR13121:SF0">
    <property type="entry name" value="PHOSPHATIDYLINOSITOL GLYCAN ANCHOR BIOSYNTHESIS CLASS U PROTEIN"/>
    <property type="match status" value="1"/>
</dbReference>
<evidence type="ECO:0000256" key="5">
    <source>
        <dbReference type="ARBA" id="ARBA00022692"/>
    </source>
</evidence>
<evidence type="ECO:0000256" key="8">
    <source>
        <dbReference type="ARBA" id="ARBA00023136"/>
    </source>
</evidence>
<dbReference type="OrthoDB" id="549017at2759"/>
<dbReference type="PANTHER" id="PTHR13121">
    <property type="entry name" value="GPI TRANSAMIDASE COMPONENT PIG-U"/>
    <property type="match status" value="1"/>
</dbReference>
<evidence type="ECO:0000256" key="7">
    <source>
        <dbReference type="ARBA" id="ARBA00022989"/>
    </source>
</evidence>
<dbReference type="Pfam" id="PF06728">
    <property type="entry name" value="PIG-U"/>
    <property type="match status" value="1"/>
</dbReference>
<feature type="transmembrane region" description="Helical" evidence="9">
    <location>
        <begin position="289"/>
        <end position="310"/>
    </location>
</feature>
<feature type="transmembrane region" description="Helical" evidence="9">
    <location>
        <begin position="363"/>
        <end position="384"/>
    </location>
</feature>